<dbReference type="InterPro" id="IPR036390">
    <property type="entry name" value="WH_DNA-bd_sf"/>
</dbReference>
<dbReference type="HOGENOM" id="CLU_083287_18_2_6"/>
<dbReference type="PANTHER" id="PTHR33164:SF64">
    <property type="entry name" value="TRANSCRIPTIONAL REGULATOR SLYA"/>
    <property type="match status" value="1"/>
</dbReference>
<dbReference type="KEGG" id="pre:PCA10_27280"/>
<evidence type="ECO:0000256" key="2">
    <source>
        <dbReference type="ARBA" id="ARBA00023125"/>
    </source>
</evidence>
<dbReference type="EMBL" id="AP013068">
    <property type="protein sequence ID" value="BAN48460.1"/>
    <property type="molecule type" value="Genomic_DNA"/>
</dbReference>
<dbReference type="GO" id="GO:0006950">
    <property type="term" value="P:response to stress"/>
    <property type="evidence" value="ECO:0007669"/>
    <property type="project" value="TreeGrafter"/>
</dbReference>
<organism evidence="5 6">
    <name type="scientific">Metapseudomonas resinovorans NBRC 106553</name>
    <dbReference type="NCBI Taxonomy" id="1245471"/>
    <lineage>
        <taxon>Bacteria</taxon>
        <taxon>Pseudomonadati</taxon>
        <taxon>Pseudomonadota</taxon>
        <taxon>Gammaproteobacteria</taxon>
        <taxon>Pseudomonadales</taxon>
        <taxon>Pseudomonadaceae</taxon>
        <taxon>Metapseudomonas</taxon>
    </lineage>
</organism>
<dbReference type="InterPro" id="IPR036388">
    <property type="entry name" value="WH-like_DNA-bd_sf"/>
</dbReference>
<dbReference type="Pfam" id="PF12802">
    <property type="entry name" value="MarR_2"/>
    <property type="match status" value="1"/>
</dbReference>
<feature type="domain" description="HTH marR-type" evidence="4">
    <location>
        <begin position="1"/>
        <end position="140"/>
    </location>
</feature>
<keyword evidence="1" id="KW-0805">Transcription regulation</keyword>
<name>S6AJ44_METRE</name>
<dbReference type="InterPro" id="IPR000835">
    <property type="entry name" value="HTH_MarR-typ"/>
</dbReference>
<dbReference type="InterPro" id="IPR039422">
    <property type="entry name" value="MarR/SlyA-like"/>
</dbReference>
<dbReference type="eggNOG" id="COG1846">
    <property type="taxonomic scope" value="Bacteria"/>
</dbReference>
<dbReference type="Gene3D" id="1.10.10.10">
    <property type="entry name" value="Winged helix-like DNA-binding domain superfamily/Winged helix DNA-binding domain"/>
    <property type="match status" value="1"/>
</dbReference>
<evidence type="ECO:0000256" key="1">
    <source>
        <dbReference type="ARBA" id="ARBA00023015"/>
    </source>
</evidence>
<keyword evidence="6" id="KW-1185">Reference proteome</keyword>
<dbReference type="PROSITE" id="PS50995">
    <property type="entry name" value="HTH_MARR_2"/>
    <property type="match status" value="1"/>
</dbReference>
<reference evidence="5 6" key="1">
    <citation type="journal article" date="2013" name="Genome Announc.">
        <title>Complete Genome Sequence of the Carbazole Degrader Pseudomonas resinovorans Strain CA10 (NBRC 106553).</title>
        <authorList>
            <person name="Shintani M."/>
            <person name="Hosoyama A."/>
            <person name="Ohji S."/>
            <person name="Tsuchikane K."/>
            <person name="Takarada H."/>
            <person name="Yamazoe A."/>
            <person name="Fujita N."/>
            <person name="Nojiri H."/>
        </authorList>
    </citation>
    <scope>NUCLEOTIDE SEQUENCE [LARGE SCALE GENOMIC DNA]</scope>
    <source>
        <strain evidence="5 6">NBRC 106553</strain>
    </source>
</reference>
<accession>S6AJ44</accession>
<protein>
    <submittedName>
        <fullName evidence="5">Putative MarR family transcriptional regulator</fullName>
    </submittedName>
</protein>
<evidence type="ECO:0000256" key="3">
    <source>
        <dbReference type="ARBA" id="ARBA00023163"/>
    </source>
</evidence>
<keyword evidence="2" id="KW-0238">DNA-binding</keyword>
<dbReference type="SMART" id="SM00347">
    <property type="entry name" value="HTH_MARR"/>
    <property type="match status" value="1"/>
</dbReference>
<dbReference type="PANTHER" id="PTHR33164">
    <property type="entry name" value="TRANSCRIPTIONAL REGULATOR, MARR FAMILY"/>
    <property type="match status" value="1"/>
</dbReference>
<dbReference type="PRINTS" id="PR00598">
    <property type="entry name" value="HTHMARR"/>
</dbReference>
<dbReference type="Proteomes" id="UP000015503">
    <property type="component" value="Chromosome"/>
</dbReference>
<evidence type="ECO:0000259" key="4">
    <source>
        <dbReference type="PROSITE" id="PS50995"/>
    </source>
</evidence>
<dbReference type="SUPFAM" id="SSF46785">
    <property type="entry name" value="Winged helix' DNA-binding domain"/>
    <property type="match status" value="1"/>
</dbReference>
<sequence>MSIEALHLQVSSRLVISGRIWRRFCQANLSKFGISEACFGPLLTIGRLGDGVRQVQVAQAIGIEGPSLVRLLDQLCAAGLIERHQDASDRRAKVLSVTDAGRKAREKLEEELIELRHRALSHLSEDDLRAALRVFDAFDQCSQAE</sequence>
<dbReference type="GO" id="GO:0003700">
    <property type="term" value="F:DNA-binding transcription factor activity"/>
    <property type="evidence" value="ECO:0007669"/>
    <property type="project" value="InterPro"/>
</dbReference>
<dbReference type="OrthoDB" id="6002259at2"/>
<dbReference type="RefSeq" id="WP_016492654.1">
    <property type="nucleotide sequence ID" value="NC_021499.1"/>
</dbReference>
<dbReference type="GO" id="GO:0003677">
    <property type="term" value="F:DNA binding"/>
    <property type="evidence" value="ECO:0007669"/>
    <property type="project" value="UniProtKB-KW"/>
</dbReference>
<evidence type="ECO:0000313" key="6">
    <source>
        <dbReference type="Proteomes" id="UP000015503"/>
    </source>
</evidence>
<evidence type="ECO:0000313" key="5">
    <source>
        <dbReference type="EMBL" id="BAN48460.1"/>
    </source>
</evidence>
<dbReference type="PATRIC" id="fig|1245471.3.peg.2763"/>
<dbReference type="STRING" id="1245471.PCA10_27280"/>
<gene>
    <name evidence="5" type="ORF">PCA10_27280</name>
</gene>
<keyword evidence="3" id="KW-0804">Transcription</keyword>
<proteinExistence type="predicted"/>
<dbReference type="AlphaFoldDB" id="S6AJ44"/>